<dbReference type="RefSeq" id="XP_019703195.1">
    <property type="nucleotide sequence ID" value="XM_019847636.1"/>
</dbReference>
<gene>
    <name evidence="2" type="primary">LOC105036516</name>
</gene>
<reference evidence="2" key="1">
    <citation type="submission" date="2025-08" db="UniProtKB">
        <authorList>
            <consortium name="RefSeq"/>
        </authorList>
    </citation>
    <scope>IDENTIFICATION</scope>
</reference>
<dbReference type="PANTHER" id="PTHR31170">
    <property type="entry name" value="BNAC04G53230D PROTEIN"/>
    <property type="match status" value="1"/>
</dbReference>
<accession>A0A6J0PDC5</accession>
<dbReference type="Pfam" id="PF03140">
    <property type="entry name" value="DUF247"/>
    <property type="match status" value="1"/>
</dbReference>
<keyword evidence="1" id="KW-1185">Reference proteome</keyword>
<dbReference type="PANTHER" id="PTHR31170:SF25">
    <property type="entry name" value="BNAA09G04570D PROTEIN"/>
    <property type="match status" value="1"/>
</dbReference>
<dbReference type="OrthoDB" id="1589813at2759"/>
<protein>
    <submittedName>
        <fullName evidence="2">UPF0481 protein At3g02645</fullName>
    </submittedName>
</protein>
<evidence type="ECO:0000313" key="1">
    <source>
        <dbReference type="Proteomes" id="UP000504607"/>
    </source>
</evidence>
<organism evidence="1 2">
    <name type="scientific">Elaeis guineensis var. tenera</name>
    <name type="common">Oil palm</name>
    <dbReference type="NCBI Taxonomy" id="51953"/>
    <lineage>
        <taxon>Eukaryota</taxon>
        <taxon>Viridiplantae</taxon>
        <taxon>Streptophyta</taxon>
        <taxon>Embryophyta</taxon>
        <taxon>Tracheophyta</taxon>
        <taxon>Spermatophyta</taxon>
        <taxon>Magnoliopsida</taxon>
        <taxon>Liliopsida</taxon>
        <taxon>Arecaceae</taxon>
        <taxon>Arecoideae</taxon>
        <taxon>Cocoseae</taxon>
        <taxon>Elaeidinae</taxon>
        <taxon>Elaeis</taxon>
    </lineage>
</organism>
<sequence length="318" mass="36651">MQELEVEARSCYSEVIDMESRKFAEMLLLDSCFVIQLFIPRKSMVQELKDPLDRSIWLEVYLLQDLLPLGNQLPYFIFDHLLSVLNIPELAGFRFHECILGRLDEVLLRFFNLSPLMGSSPMEPKRAARLLHTLIEKFSITLKKESNTVSSSPQSQQVSSLKEPNQDFKVDHLLHLLHERILRIPWRKKRHTGSSSGPQSLQKPSLVVPTVTELVEAGIDIKVRQMDNFLNISFDKRKGLLEIPTIQVDDSTNLIIRNLIALEQCCKDVGMQITCYSIFMDAIIDTEKDVALLSQKGIIDRRLVNDRDIALVFQRRYV</sequence>
<dbReference type="Proteomes" id="UP000504607">
    <property type="component" value="Unplaced"/>
</dbReference>
<evidence type="ECO:0000313" key="2">
    <source>
        <dbReference type="RefSeq" id="XP_019703195.1"/>
    </source>
</evidence>
<dbReference type="InterPro" id="IPR004158">
    <property type="entry name" value="DUF247_pln"/>
</dbReference>
<dbReference type="AlphaFoldDB" id="A0A6J0PDC5"/>
<dbReference type="InParanoid" id="A0A6J0PDC5"/>
<name>A0A6J0PDC5_ELAGV</name>
<proteinExistence type="predicted"/>